<feature type="region of interest" description="Disordered" evidence="1">
    <location>
        <begin position="469"/>
        <end position="493"/>
    </location>
</feature>
<reference evidence="3 4" key="1">
    <citation type="journal article" date="2020" name="mSystems">
        <title>Defining Genomic and Predicted Metabolic Features of the Acetobacterium Genus.</title>
        <authorList>
            <person name="Ross D.E."/>
            <person name="Marshall C.W."/>
            <person name="Gulliver D."/>
            <person name="May H.D."/>
            <person name="Norman R.S."/>
        </authorList>
    </citation>
    <scope>NUCLEOTIDE SEQUENCE [LARGE SCALE GENOMIC DNA]</scope>
    <source>
        <strain evidence="3 4">DSM 4132</strain>
    </source>
</reference>
<feature type="transmembrane region" description="Helical" evidence="2">
    <location>
        <begin position="28"/>
        <end position="48"/>
    </location>
</feature>
<keyword evidence="2" id="KW-1133">Transmembrane helix</keyword>
<evidence type="ECO:0000313" key="3">
    <source>
        <dbReference type="EMBL" id="MBC3900242.1"/>
    </source>
</evidence>
<keyword evidence="2" id="KW-0472">Membrane</keyword>
<evidence type="ECO:0000313" key="4">
    <source>
        <dbReference type="Proteomes" id="UP000622405"/>
    </source>
</evidence>
<dbReference type="InterPro" id="IPR035168">
    <property type="entry name" value="DUF5317"/>
</dbReference>
<sequence length="561" mass="62939">MLILIAIILGFLIGKIRRGSLNGFKVRKISLLPVGILGLVLQIALHLYIYTGGISLVEPYLEIVNFASYILILVMLVFNLDDFWVILMAVGITANFVVIFINGGHMPVAQGVIDILPAAFGEQITQGLSPLYSLIQPNTLLWFLGINLPIPVPYVPLVMSLYGSVAGVTVGNIVTIIGLIGFIQYVMNKKASIMQDERNDHGEDEGIFGDDEDHGFDGVSIQNSYQEGYDEPEDIEDYYRDMAATGGIRGDRDENATIVIPTEGYNSNESTGARDNFETRLIPAALDGVDSEIGTETEEIIISKNDNQETRVMEPVDDGSTKIISNIQEVGAYVKGDKELEAADMEEILNSDDAGFFTKKYYEEKLAVEKERLILQMREMELNKVAKSLSDPDGEPHPVPESDLRIVESFKLTDLDQPFVLRSETNTYDSGVKSKDEEDVEFSEDEMLNVWQRLNLEDEKRKAERRKQLMRETSKEAESLISGTPRDDVGIPLKEIEEVTESVVGRVYESTSADKEKMLANMDDDERKDFQETVDERKRAGYELVELKLDGKDVAFWRKKK</sequence>
<name>A0ABR6YYD9_9FIRM</name>
<feature type="compositionally biased region" description="Basic and acidic residues" evidence="1">
    <location>
        <begin position="469"/>
        <end position="478"/>
    </location>
</feature>
<evidence type="ECO:0000256" key="2">
    <source>
        <dbReference type="SAM" id="Phobius"/>
    </source>
</evidence>
<feature type="transmembrane region" description="Helical" evidence="2">
    <location>
        <begin position="165"/>
        <end position="186"/>
    </location>
</feature>
<keyword evidence="4" id="KW-1185">Reference proteome</keyword>
<dbReference type="Pfam" id="PF17248">
    <property type="entry name" value="DUF5317"/>
    <property type="match status" value="1"/>
</dbReference>
<keyword evidence="2" id="KW-0812">Transmembrane</keyword>
<proteinExistence type="predicted"/>
<feature type="transmembrane region" description="Helical" evidence="2">
    <location>
        <begin position="140"/>
        <end position="159"/>
    </location>
</feature>
<dbReference type="EMBL" id="WJBE01000009">
    <property type="protein sequence ID" value="MBC3900242.1"/>
    <property type="molecule type" value="Genomic_DNA"/>
</dbReference>
<protein>
    <submittedName>
        <fullName evidence="3">Uncharacterized protein</fullName>
    </submittedName>
</protein>
<dbReference type="RefSeq" id="WP_186894507.1">
    <property type="nucleotide sequence ID" value="NZ_WJBE01000009.1"/>
</dbReference>
<feature type="transmembrane region" description="Helical" evidence="2">
    <location>
        <begin position="84"/>
        <end position="101"/>
    </location>
</feature>
<comment type="caution">
    <text evidence="3">The sequence shown here is derived from an EMBL/GenBank/DDBJ whole genome shotgun (WGS) entry which is preliminary data.</text>
</comment>
<organism evidence="3 4">
    <name type="scientific">Acetobacterium malicum</name>
    <dbReference type="NCBI Taxonomy" id="52692"/>
    <lineage>
        <taxon>Bacteria</taxon>
        <taxon>Bacillati</taxon>
        <taxon>Bacillota</taxon>
        <taxon>Clostridia</taxon>
        <taxon>Eubacteriales</taxon>
        <taxon>Eubacteriaceae</taxon>
        <taxon>Acetobacterium</taxon>
    </lineage>
</organism>
<gene>
    <name evidence="3" type="ORF">GH811_11495</name>
</gene>
<accession>A0ABR6YYD9</accession>
<evidence type="ECO:0000256" key="1">
    <source>
        <dbReference type="SAM" id="MobiDB-lite"/>
    </source>
</evidence>
<feature type="transmembrane region" description="Helical" evidence="2">
    <location>
        <begin position="60"/>
        <end position="78"/>
    </location>
</feature>
<dbReference type="Proteomes" id="UP000622405">
    <property type="component" value="Unassembled WGS sequence"/>
</dbReference>